<dbReference type="Proteomes" id="UP000663834">
    <property type="component" value="Unassembled WGS sequence"/>
</dbReference>
<organism evidence="1 4">
    <name type="scientific">Rotaria magnacalcarata</name>
    <dbReference type="NCBI Taxonomy" id="392030"/>
    <lineage>
        <taxon>Eukaryota</taxon>
        <taxon>Metazoa</taxon>
        <taxon>Spiralia</taxon>
        <taxon>Gnathifera</taxon>
        <taxon>Rotifera</taxon>
        <taxon>Eurotatoria</taxon>
        <taxon>Bdelloidea</taxon>
        <taxon>Philodinida</taxon>
        <taxon>Philodinidae</taxon>
        <taxon>Rotaria</taxon>
    </lineage>
</organism>
<reference evidence="1" key="1">
    <citation type="submission" date="2021-02" db="EMBL/GenBank/DDBJ databases">
        <authorList>
            <person name="Nowell W R."/>
        </authorList>
    </citation>
    <scope>NUCLEOTIDE SEQUENCE</scope>
</reference>
<protein>
    <submittedName>
        <fullName evidence="1">Uncharacterized protein</fullName>
    </submittedName>
</protein>
<dbReference type="AlphaFoldDB" id="A0A815ZTL2"/>
<dbReference type="EMBL" id="CAJOBI010081534">
    <property type="protein sequence ID" value="CAF4500417.1"/>
    <property type="molecule type" value="Genomic_DNA"/>
</dbReference>
<comment type="caution">
    <text evidence="1">The sequence shown here is derived from an EMBL/GenBank/DDBJ whole genome shotgun (WGS) entry which is preliminary data.</text>
</comment>
<feature type="non-terminal residue" evidence="1">
    <location>
        <position position="1"/>
    </location>
</feature>
<dbReference type="EMBL" id="CAJOBJ010086918">
    <property type="protein sequence ID" value="CAF4524423.1"/>
    <property type="molecule type" value="Genomic_DNA"/>
</dbReference>
<gene>
    <name evidence="3" type="ORF">GIL414_LOCUS35762</name>
    <name evidence="1" type="ORF">KQP761_LOCUS20703</name>
    <name evidence="2" type="ORF">SMN809_LOCUS34887</name>
</gene>
<dbReference type="Proteomes" id="UP000676336">
    <property type="component" value="Unassembled WGS sequence"/>
</dbReference>
<evidence type="ECO:0000313" key="2">
    <source>
        <dbReference type="EMBL" id="CAF4500417.1"/>
    </source>
</evidence>
<evidence type="ECO:0000313" key="1">
    <source>
        <dbReference type="EMBL" id="CAF1586387.1"/>
    </source>
</evidence>
<evidence type="ECO:0000313" key="3">
    <source>
        <dbReference type="EMBL" id="CAF4524423.1"/>
    </source>
</evidence>
<sequence length="58" mass="6699">RSRYSATSEYSSYSTKSRINSCNKGLRSRPVSTSYNRNFLTSTQFEDENDLGEEALFF</sequence>
<evidence type="ECO:0000313" key="4">
    <source>
        <dbReference type="Proteomes" id="UP000663834"/>
    </source>
</evidence>
<accession>A0A815ZTL2</accession>
<name>A0A815ZTL2_9BILA</name>
<dbReference type="EMBL" id="CAJNOW010010684">
    <property type="protein sequence ID" value="CAF1586387.1"/>
    <property type="molecule type" value="Genomic_DNA"/>
</dbReference>
<dbReference type="Proteomes" id="UP000681720">
    <property type="component" value="Unassembled WGS sequence"/>
</dbReference>
<proteinExistence type="predicted"/>